<organism evidence="2 3">
    <name type="scientific">Alkaliphilus metalliredigens (strain QYMF)</name>
    <dbReference type="NCBI Taxonomy" id="293826"/>
    <lineage>
        <taxon>Bacteria</taxon>
        <taxon>Bacillati</taxon>
        <taxon>Bacillota</taxon>
        <taxon>Clostridia</taxon>
        <taxon>Peptostreptococcales</taxon>
        <taxon>Natronincolaceae</taxon>
        <taxon>Alkaliphilus</taxon>
    </lineage>
</organism>
<dbReference type="GO" id="GO:1904680">
    <property type="term" value="F:peptide transmembrane transporter activity"/>
    <property type="evidence" value="ECO:0007669"/>
    <property type="project" value="TreeGrafter"/>
</dbReference>
<dbReference type="RefSeq" id="WP_012063150.1">
    <property type="nucleotide sequence ID" value="NC_009633.1"/>
</dbReference>
<dbReference type="EMBL" id="CP000724">
    <property type="protein sequence ID" value="ABR48170.1"/>
    <property type="molecule type" value="Genomic_DNA"/>
</dbReference>
<name>A6TPQ2_ALKMQ</name>
<dbReference type="GO" id="GO:0015833">
    <property type="term" value="P:peptide transport"/>
    <property type="evidence" value="ECO:0007669"/>
    <property type="project" value="TreeGrafter"/>
</dbReference>
<dbReference type="KEGG" id="amt:Amet_2007"/>
<dbReference type="SUPFAM" id="SSF53850">
    <property type="entry name" value="Periplasmic binding protein-like II"/>
    <property type="match status" value="1"/>
</dbReference>
<evidence type="ECO:0000259" key="1">
    <source>
        <dbReference type="Pfam" id="PF00496"/>
    </source>
</evidence>
<accession>A6TPQ2</accession>
<dbReference type="GO" id="GO:0042597">
    <property type="term" value="C:periplasmic space"/>
    <property type="evidence" value="ECO:0007669"/>
    <property type="project" value="UniProtKB-ARBA"/>
</dbReference>
<evidence type="ECO:0000313" key="2">
    <source>
        <dbReference type="EMBL" id="ABR48170.1"/>
    </source>
</evidence>
<feature type="domain" description="Solute-binding protein family 5" evidence="1">
    <location>
        <begin position="86"/>
        <end position="439"/>
    </location>
</feature>
<reference evidence="3" key="1">
    <citation type="journal article" date="2016" name="Genome Announc.">
        <title>Complete genome sequence of Alkaliphilus metalliredigens strain QYMF, an alkaliphilic and metal-reducing bacterium isolated from borax-contaminated leachate ponds.</title>
        <authorList>
            <person name="Hwang C."/>
            <person name="Copeland A."/>
            <person name="Lucas S."/>
            <person name="Lapidus A."/>
            <person name="Barry K."/>
            <person name="Detter J.C."/>
            <person name="Glavina Del Rio T."/>
            <person name="Hammon N."/>
            <person name="Israni S."/>
            <person name="Dalin E."/>
            <person name="Tice H."/>
            <person name="Pitluck S."/>
            <person name="Chertkov O."/>
            <person name="Brettin T."/>
            <person name="Bruce D."/>
            <person name="Han C."/>
            <person name="Schmutz J."/>
            <person name="Larimer F."/>
            <person name="Land M.L."/>
            <person name="Hauser L."/>
            <person name="Kyrpides N."/>
            <person name="Mikhailova N."/>
            <person name="Ye Q."/>
            <person name="Zhou J."/>
            <person name="Richardson P."/>
            <person name="Fields M.W."/>
        </authorList>
    </citation>
    <scope>NUCLEOTIDE SEQUENCE [LARGE SCALE GENOMIC DNA]</scope>
    <source>
        <strain evidence="3">QYMF</strain>
    </source>
</reference>
<dbReference type="Gene3D" id="3.10.105.10">
    <property type="entry name" value="Dipeptide-binding Protein, Domain 3"/>
    <property type="match status" value="1"/>
</dbReference>
<protein>
    <submittedName>
        <fullName evidence="2">Extracellular solute-binding protein, family 5</fullName>
    </submittedName>
</protein>
<dbReference type="PANTHER" id="PTHR30290:SF81">
    <property type="entry name" value="OLIGOPEPTIDE-BINDING PROTEIN OPPA"/>
    <property type="match status" value="1"/>
</dbReference>
<gene>
    <name evidence="2" type="ordered locus">Amet_2007</name>
</gene>
<dbReference type="OrthoDB" id="9772924at2"/>
<dbReference type="Pfam" id="PF00496">
    <property type="entry name" value="SBP_bac_5"/>
    <property type="match status" value="1"/>
</dbReference>
<dbReference type="PANTHER" id="PTHR30290">
    <property type="entry name" value="PERIPLASMIC BINDING COMPONENT OF ABC TRANSPORTER"/>
    <property type="match status" value="1"/>
</dbReference>
<dbReference type="Proteomes" id="UP000001572">
    <property type="component" value="Chromosome"/>
</dbReference>
<keyword evidence="3" id="KW-1185">Reference proteome</keyword>
<dbReference type="PIRSF" id="PIRSF002741">
    <property type="entry name" value="MppA"/>
    <property type="match status" value="1"/>
</dbReference>
<evidence type="ECO:0000313" key="3">
    <source>
        <dbReference type="Proteomes" id="UP000001572"/>
    </source>
</evidence>
<dbReference type="InterPro" id="IPR030678">
    <property type="entry name" value="Peptide/Ni-bd"/>
</dbReference>
<dbReference type="GO" id="GO:0043190">
    <property type="term" value="C:ATP-binding cassette (ABC) transporter complex"/>
    <property type="evidence" value="ECO:0007669"/>
    <property type="project" value="InterPro"/>
</dbReference>
<sequence>MMKKTVLALLIAVVMGVLLLTGCSTKEVETPVQQDTAAESTETKHANVGLFWVTATLDNTSGYTGWVLSRIGVAESLIRITDEMKYEGLIAESWENDGDKTWKFTIRDKVTFSTGKKVDAEAVKKSIQRSLDLNERAGMISQIDTMEADGQTITIITKEPYAALIGNLAEPLFAIIDVDAENADFENAPIATGPYVVEGFQPEESIEVVKSVNYWNGEVGLDAITFRHIPDSNTRTMAIQSGEVDITGSIDQSQINVFKDNDNFIVDEIPSLRTLFAYINHQSSVLSDLNIRKALSHAIDRESYALLIGGTPGTGMFSNALPFGNEKLKADGFDPEKAKEILDHAGYTDTKGDGIREMNGENIVLEIYQTGAHGSSAPGIIAAAMQAQFKEIGIGAEIRTVENLNAIYEEGKFDITFSNDNTGITADPQSFVQITYKADATRNYGKYSNPEMDQYIESLNSVFDPQERYEIAAKISQIAIDDVANFYINYIPLNIVGNSRIKNLKQQPIDYYMITPDIKME</sequence>
<dbReference type="InterPro" id="IPR039424">
    <property type="entry name" value="SBP_5"/>
</dbReference>
<proteinExistence type="predicted"/>
<dbReference type="Gene3D" id="3.40.190.10">
    <property type="entry name" value="Periplasmic binding protein-like II"/>
    <property type="match status" value="1"/>
</dbReference>
<dbReference type="HOGENOM" id="CLU_017028_7_5_9"/>
<dbReference type="InterPro" id="IPR000914">
    <property type="entry name" value="SBP_5_dom"/>
</dbReference>
<dbReference type="eggNOG" id="COG0747">
    <property type="taxonomic scope" value="Bacteria"/>
</dbReference>
<dbReference type="AlphaFoldDB" id="A6TPQ2"/>
<dbReference type="CDD" id="cd08490">
    <property type="entry name" value="PBP2_NikA_DppA_OppA_like_3"/>
    <property type="match status" value="1"/>
</dbReference>
<dbReference type="PROSITE" id="PS51257">
    <property type="entry name" value="PROKAR_LIPOPROTEIN"/>
    <property type="match status" value="1"/>
</dbReference>
<dbReference type="STRING" id="293826.Amet_2007"/>